<accession>A0ABY4FAK7</accession>
<sequence length="426" mass="47890">MFDFDKNLVAGIGVAKIVSERDNLIYDEYPILFTGLNKHGHRVIGSYLNHDQESDDDIIYFAHLSISNNAFDSFLSKQITYRNFFEVSDEVYIVEKNYDSNTEVYYTIPIADFPINYYPSVDSFCPELNKKLGLKYNIRLTGKLADNNMAVTSQASVIANAFSYILENSINSLKLSSKVRVLQQPSTEGSFKMNFELKLPSGQQSVGVEKQIVKFQTDFLDYCLNGLGQELTSVFSASSEVVNAPNYDVIKEQFRALRLTVGSKKDATDEELNELLKKDIGKVVSSLEKAVESLGVDFDVIEFANVYSSSNKHLIKSIDQDAKIVIDSAASYIESIENDIEQDDEPKEYKIHVYHLNTDSRLGNAIVFSGDDNNRVMSKPRIKILGKSPLENTEYTNSLHSGDPVVVVAKGKRIGEKYISLEITEE</sequence>
<keyword evidence="2" id="KW-1185">Reference proteome</keyword>
<dbReference type="RefSeq" id="WP_244718892.1">
    <property type="nucleotide sequence ID" value="NZ_CP095049.1"/>
</dbReference>
<reference evidence="1 2" key="1">
    <citation type="submission" date="2022-04" db="EMBL/GenBank/DDBJ databases">
        <title>Hymenobacter sp. isolated from the air.</title>
        <authorList>
            <person name="Won M."/>
            <person name="Lee C.-M."/>
            <person name="Woen H.-Y."/>
            <person name="Kwon S.-W."/>
        </authorList>
    </citation>
    <scope>NUCLEOTIDE SEQUENCE [LARGE SCALE GENOMIC DNA]</scope>
    <source>
        <strain evidence="2">5116 S-27</strain>
    </source>
</reference>
<gene>
    <name evidence="1" type="ORF">MUN80_01910</name>
</gene>
<evidence type="ECO:0000313" key="1">
    <source>
        <dbReference type="EMBL" id="UOQ53524.1"/>
    </source>
</evidence>
<organism evidence="1 2">
    <name type="scientific">Hymenobacter cellulosivorans</name>
    <dbReference type="NCBI Taxonomy" id="2932249"/>
    <lineage>
        <taxon>Bacteria</taxon>
        <taxon>Pseudomonadati</taxon>
        <taxon>Bacteroidota</taxon>
        <taxon>Cytophagia</taxon>
        <taxon>Cytophagales</taxon>
        <taxon>Hymenobacteraceae</taxon>
        <taxon>Hymenobacter</taxon>
    </lineage>
</organism>
<dbReference type="Proteomes" id="UP000831785">
    <property type="component" value="Chromosome"/>
</dbReference>
<dbReference type="EMBL" id="CP095049">
    <property type="protein sequence ID" value="UOQ53524.1"/>
    <property type="molecule type" value="Genomic_DNA"/>
</dbReference>
<proteinExistence type="predicted"/>
<name>A0ABY4FAK7_9BACT</name>
<evidence type="ECO:0000313" key="2">
    <source>
        <dbReference type="Proteomes" id="UP000831785"/>
    </source>
</evidence>
<protein>
    <submittedName>
        <fullName evidence="1">Uncharacterized protein</fullName>
    </submittedName>
</protein>